<keyword evidence="6" id="KW-1185">Reference proteome</keyword>
<dbReference type="PROSITE" id="PS00352">
    <property type="entry name" value="CSD_1"/>
    <property type="match status" value="1"/>
</dbReference>
<organism evidence="5 6">
    <name type="scientific">Rhodanobacter humi</name>
    <dbReference type="NCBI Taxonomy" id="1888173"/>
    <lineage>
        <taxon>Bacteria</taxon>
        <taxon>Pseudomonadati</taxon>
        <taxon>Pseudomonadota</taxon>
        <taxon>Gammaproteobacteria</taxon>
        <taxon>Lysobacterales</taxon>
        <taxon>Rhodanobacteraceae</taxon>
        <taxon>Rhodanobacter</taxon>
    </lineage>
</organism>
<dbReference type="InterPro" id="IPR012340">
    <property type="entry name" value="NA-bd_OB-fold"/>
</dbReference>
<protein>
    <submittedName>
        <fullName evidence="5">Cold-shock protein</fullName>
    </submittedName>
</protein>
<accession>A0ABV4AM30</accession>
<name>A0ABV4AM30_9GAMM</name>
<dbReference type="PIRSF" id="PIRSF002599">
    <property type="entry name" value="Cold_shock_A"/>
    <property type="match status" value="1"/>
</dbReference>
<dbReference type="EMBL" id="JBGBPY010000001">
    <property type="protein sequence ID" value="MEY2181456.1"/>
    <property type="molecule type" value="Genomic_DNA"/>
</dbReference>
<keyword evidence="2" id="KW-0963">Cytoplasm</keyword>
<proteinExistence type="predicted"/>
<dbReference type="CDD" id="cd04458">
    <property type="entry name" value="CSP_CDS"/>
    <property type="match status" value="1"/>
</dbReference>
<evidence type="ECO:0000259" key="4">
    <source>
        <dbReference type="PROSITE" id="PS51857"/>
    </source>
</evidence>
<feature type="domain" description="CSD" evidence="4">
    <location>
        <begin position="4"/>
        <end position="68"/>
    </location>
</feature>
<dbReference type="InterPro" id="IPR050181">
    <property type="entry name" value="Cold_shock_domain"/>
</dbReference>
<comment type="subcellular location">
    <subcellularLocation>
        <location evidence="1 3">Cytoplasm</location>
    </subcellularLocation>
</comment>
<gene>
    <name evidence="5" type="ORF">AB7878_03420</name>
</gene>
<dbReference type="InterPro" id="IPR002059">
    <property type="entry name" value="CSP_DNA-bd"/>
</dbReference>
<dbReference type="PRINTS" id="PR00050">
    <property type="entry name" value="COLDSHOCK"/>
</dbReference>
<evidence type="ECO:0000313" key="6">
    <source>
        <dbReference type="Proteomes" id="UP001562159"/>
    </source>
</evidence>
<dbReference type="Gene3D" id="6.20.370.130">
    <property type="match status" value="1"/>
</dbReference>
<dbReference type="Pfam" id="PF00313">
    <property type="entry name" value="CSD"/>
    <property type="match status" value="1"/>
</dbReference>
<dbReference type="InterPro" id="IPR011129">
    <property type="entry name" value="CSD"/>
</dbReference>
<evidence type="ECO:0000256" key="2">
    <source>
        <dbReference type="ARBA" id="ARBA00022490"/>
    </source>
</evidence>
<dbReference type="InterPro" id="IPR012156">
    <property type="entry name" value="Cold_shock_CspA"/>
</dbReference>
<dbReference type="PROSITE" id="PS51857">
    <property type="entry name" value="CSD_2"/>
    <property type="match status" value="1"/>
</dbReference>
<evidence type="ECO:0000313" key="5">
    <source>
        <dbReference type="EMBL" id="MEY2181456.1"/>
    </source>
</evidence>
<dbReference type="Proteomes" id="UP001562159">
    <property type="component" value="Unassembled WGS sequence"/>
</dbReference>
<comment type="caution">
    <text evidence="5">The sequence shown here is derived from an EMBL/GenBank/DDBJ whole genome shotgun (WGS) entry which is preliminary data.</text>
</comment>
<dbReference type="SMART" id="SM00357">
    <property type="entry name" value="CSP"/>
    <property type="match status" value="1"/>
</dbReference>
<dbReference type="SUPFAM" id="SSF50249">
    <property type="entry name" value="Nucleic acid-binding proteins"/>
    <property type="match status" value="1"/>
</dbReference>
<dbReference type="InterPro" id="IPR019844">
    <property type="entry name" value="CSD_CS"/>
</dbReference>
<dbReference type="Gene3D" id="2.40.50.140">
    <property type="entry name" value="Nucleic acid-binding proteins"/>
    <property type="match status" value="1"/>
</dbReference>
<evidence type="ECO:0000256" key="3">
    <source>
        <dbReference type="RuleBase" id="RU000408"/>
    </source>
</evidence>
<dbReference type="PANTHER" id="PTHR11544">
    <property type="entry name" value="COLD SHOCK DOMAIN CONTAINING PROTEINS"/>
    <property type="match status" value="1"/>
</dbReference>
<reference evidence="5 6" key="1">
    <citation type="submission" date="2024-07" db="EMBL/GenBank/DDBJ databases">
        <title>Molecular mechanisms and environmental adaptations of flagellar loss and biofilm growth of Rhodanobacter under environmental stress.</title>
        <authorList>
            <person name="Chen M."/>
        </authorList>
    </citation>
    <scope>NUCLEOTIDE SEQUENCE [LARGE SCALE GENOMIC DNA]</scope>
    <source>
        <strain evidence="5 6">RS22</strain>
    </source>
</reference>
<sequence length="69" mass="7589">MSDRQIGTVKWFNDAKGFGFIARDNGPDVFVHFRAISGNGFKSLQEGQQVSFKVVQGQKGLQADEVMPA</sequence>
<evidence type="ECO:0000256" key="1">
    <source>
        <dbReference type="ARBA" id="ARBA00004496"/>
    </source>
</evidence>